<evidence type="ECO:0000313" key="7">
    <source>
        <dbReference type="EMBL" id="HIQ96994.1"/>
    </source>
</evidence>
<evidence type="ECO:0000256" key="4">
    <source>
        <dbReference type="ARBA" id="ARBA00022777"/>
    </source>
</evidence>
<evidence type="ECO:0000313" key="8">
    <source>
        <dbReference type="Proteomes" id="UP000886886"/>
    </source>
</evidence>
<accession>A0A9D1D2P2</accession>
<dbReference type="SUPFAM" id="SSF53613">
    <property type="entry name" value="Ribokinase-like"/>
    <property type="match status" value="1"/>
</dbReference>
<dbReference type="Proteomes" id="UP000886886">
    <property type="component" value="Unassembled WGS sequence"/>
</dbReference>
<reference evidence="7" key="1">
    <citation type="submission" date="2020-10" db="EMBL/GenBank/DDBJ databases">
        <authorList>
            <person name="Gilroy R."/>
        </authorList>
    </citation>
    <scope>NUCLEOTIDE SEQUENCE</scope>
    <source>
        <strain evidence="7">ChiSjej3B21-11622</strain>
    </source>
</reference>
<reference evidence="7" key="2">
    <citation type="journal article" date="2021" name="PeerJ">
        <title>Extensive microbial diversity within the chicken gut microbiome revealed by metagenomics and culture.</title>
        <authorList>
            <person name="Gilroy R."/>
            <person name="Ravi A."/>
            <person name="Getino M."/>
            <person name="Pursley I."/>
            <person name="Horton D.L."/>
            <person name="Alikhan N.F."/>
            <person name="Baker D."/>
            <person name="Gharbi K."/>
            <person name="Hall N."/>
            <person name="Watson M."/>
            <person name="Adriaenssens E.M."/>
            <person name="Foster-Nyarko E."/>
            <person name="Jarju S."/>
            <person name="Secka A."/>
            <person name="Antonio M."/>
            <person name="Oren A."/>
            <person name="Chaudhuri R.R."/>
            <person name="La Ragione R."/>
            <person name="Hildebrand F."/>
            <person name="Pallen M.J."/>
        </authorList>
    </citation>
    <scope>NUCLEOTIDE SEQUENCE</scope>
    <source>
        <strain evidence="7">ChiSjej3B21-11622</strain>
    </source>
</reference>
<feature type="domain" description="Pyridoxamine kinase/Phosphomethylpyrimidine kinase" evidence="6">
    <location>
        <begin position="74"/>
        <end position="255"/>
    </location>
</feature>
<keyword evidence="3" id="KW-0547">Nucleotide-binding</keyword>
<evidence type="ECO:0000259" key="6">
    <source>
        <dbReference type="Pfam" id="PF08543"/>
    </source>
</evidence>
<dbReference type="GO" id="GO:0005829">
    <property type="term" value="C:cytosol"/>
    <property type="evidence" value="ECO:0007669"/>
    <property type="project" value="TreeGrafter"/>
</dbReference>
<evidence type="ECO:0000256" key="3">
    <source>
        <dbReference type="ARBA" id="ARBA00022741"/>
    </source>
</evidence>
<name>A0A9D1D2P2_9FIRM</name>
<dbReference type="GO" id="GO:0005524">
    <property type="term" value="F:ATP binding"/>
    <property type="evidence" value="ECO:0007669"/>
    <property type="project" value="UniProtKB-KW"/>
</dbReference>
<dbReference type="AlphaFoldDB" id="A0A9D1D2P2"/>
<dbReference type="EMBL" id="DVFT01000157">
    <property type="protein sequence ID" value="HIQ96994.1"/>
    <property type="molecule type" value="Genomic_DNA"/>
</dbReference>
<dbReference type="GO" id="GO:0008478">
    <property type="term" value="F:pyridoxal kinase activity"/>
    <property type="evidence" value="ECO:0007669"/>
    <property type="project" value="UniProtKB-EC"/>
</dbReference>
<keyword evidence="4 7" id="KW-0418">Kinase</keyword>
<dbReference type="Gene3D" id="3.40.1190.20">
    <property type="match status" value="1"/>
</dbReference>
<dbReference type="InterPro" id="IPR029056">
    <property type="entry name" value="Ribokinase-like"/>
</dbReference>
<dbReference type="InterPro" id="IPR004625">
    <property type="entry name" value="PyrdxlKinase"/>
</dbReference>
<keyword evidence="2" id="KW-0808">Transferase</keyword>
<protein>
    <recommendedName>
        <fullName evidence="1">pyridoxal kinase</fullName>
        <ecNumber evidence="1">2.7.1.35</ecNumber>
    </recommendedName>
</protein>
<evidence type="ECO:0000256" key="1">
    <source>
        <dbReference type="ARBA" id="ARBA00012104"/>
    </source>
</evidence>
<keyword evidence="5" id="KW-0067">ATP-binding</keyword>
<evidence type="ECO:0000256" key="5">
    <source>
        <dbReference type="ARBA" id="ARBA00022840"/>
    </source>
</evidence>
<dbReference type="PANTHER" id="PTHR10534">
    <property type="entry name" value="PYRIDOXAL KINASE"/>
    <property type="match status" value="1"/>
</dbReference>
<dbReference type="GO" id="GO:0009443">
    <property type="term" value="P:pyridoxal 5'-phosphate salvage"/>
    <property type="evidence" value="ECO:0007669"/>
    <property type="project" value="InterPro"/>
</dbReference>
<evidence type="ECO:0000256" key="2">
    <source>
        <dbReference type="ARBA" id="ARBA00022679"/>
    </source>
</evidence>
<dbReference type="EC" id="2.7.1.35" evidence="1"/>
<organism evidence="7 8">
    <name type="scientific">Candidatus Limivivens merdigallinarum</name>
    <dbReference type="NCBI Taxonomy" id="2840859"/>
    <lineage>
        <taxon>Bacteria</taxon>
        <taxon>Bacillati</taxon>
        <taxon>Bacillota</taxon>
        <taxon>Clostridia</taxon>
        <taxon>Lachnospirales</taxon>
        <taxon>Lachnospiraceae</taxon>
        <taxon>Lachnospiraceae incertae sedis</taxon>
        <taxon>Candidatus Limivivens</taxon>
    </lineage>
</organism>
<gene>
    <name evidence="7" type="ORF">IAB26_10580</name>
</gene>
<dbReference type="InterPro" id="IPR013749">
    <property type="entry name" value="PM/HMP-P_kinase-1"/>
</dbReference>
<sequence>MRKPIKRILVLHDLCSAGKAAMTNILPVLSVMGAEVSPLPTMILSTHTGGYGKPVIRDLSGFGGDCAVYLKSSGFSFDALFLGYLGNQANIEEAKRILGMFPDAFVLFDPIMADHGSFYSNFDEAYGRSLKELLAYSSVATPNYTEACLLSGEPYEPVCTREKLARIREGILESGKAKIVITSIPLSDSYGIGILDGKETILYPYQLKGRAYPGTGDLFAAVLLGSLMKGSSLYESVEKAHEFVSLCISRSDEAGYDTREGVLLEPNLSKLIVG</sequence>
<dbReference type="PANTHER" id="PTHR10534:SF2">
    <property type="entry name" value="PYRIDOXAL KINASE"/>
    <property type="match status" value="1"/>
</dbReference>
<comment type="caution">
    <text evidence="7">The sequence shown here is derived from an EMBL/GenBank/DDBJ whole genome shotgun (WGS) entry which is preliminary data.</text>
</comment>
<proteinExistence type="predicted"/>
<dbReference type="Pfam" id="PF08543">
    <property type="entry name" value="Phos_pyr_kin"/>
    <property type="match status" value="1"/>
</dbReference>